<evidence type="ECO:0000313" key="2">
    <source>
        <dbReference type="EMBL" id="CAF1612480.1"/>
    </source>
</evidence>
<dbReference type="Proteomes" id="UP000682733">
    <property type="component" value="Unassembled WGS sequence"/>
</dbReference>
<feature type="non-terminal residue" evidence="2">
    <location>
        <position position="62"/>
    </location>
</feature>
<evidence type="ECO:0000313" key="3">
    <source>
        <dbReference type="EMBL" id="CAF4362178.1"/>
    </source>
</evidence>
<name>A0A816BQG1_9BILA</name>
<accession>A0A816BQG1</accession>
<evidence type="ECO:0000313" key="5">
    <source>
        <dbReference type="Proteomes" id="UP000663829"/>
    </source>
</evidence>
<dbReference type="Proteomes" id="UP000681722">
    <property type="component" value="Unassembled WGS sequence"/>
</dbReference>
<dbReference type="Proteomes" id="UP000663829">
    <property type="component" value="Unassembled WGS sequence"/>
</dbReference>
<gene>
    <name evidence="2" type="ORF">GPM918_LOCUS43183</name>
    <name evidence="1" type="ORF">OVA965_LOCUS40218</name>
    <name evidence="4" type="ORF">SRO942_LOCUS44597</name>
    <name evidence="3" type="ORF">TMI583_LOCUS41623</name>
</gene>
<dbReference type="EMBL" id="CAJNOQ010038420">
    <property type="protein sequence ID" value="CAF1612480.1"/>
    <property type="molecule type" value="Genomic_DNA"/>
</dbReference>
<protein>
    <submittedName>
        <fullName evidence="2">Uncharacterized protein</fullName>
    </submittedName>
</protein>
<dbReference type="EMBL" id="CAJOBC010105214">
    <property type="protein sequence ID" value="CAF4496391.1"/>
    <property type="molecule type" value="Genomic_DNA"/>
</dbReference>
<reference evidence="2" key="1">
    <citation type="submission" date="2021-02" db="EMBL/GenBank/DDBJ databases">
        <authorList>
            <person name="Nowell W R."/>
        </authorList>
    </citation>
    <scope>NUCLEOTIDE SEQUENCE</scope>
</reference>
<proteinExistence type="predicted"/>
<evidence type="ECO:0000313" key="4">
    <source>
        <dbReference type="EMBL" id="CAF4496391.1"/>
    </source>
</evidence>
<evidence type="ECO:0000313" key="1">
    <source>
        <dbReference type="EMBL" id="CAF1568556.1"/>
    </source>
</evidence>
<organism evidence="2 5">
    <name type="scientific">Didymodactylos carnosus</name>
    <dbReference type="NCBI Taxonomy" id="1234261"/>
    <lineage>
        <taxon>Eukaryota</taxon>
        <taxon>Metazoa</taxon>
        <taxon>Spiralia</taxon>
        <taxon>Gnathifera</taxon>
        <taxon>Rotifera</taxon>
        <taxon>Eurotatoria</taxon>
        <taxon>Bdelloidea</taxon>
        <taxon>Philodinida</taxon>
        <taxon>Philodinidae</taxon>
        <taxon>Didymodactylos</taxon>
    </lineage>
</organism>
<keyword evidence="5" id="KW-1185">Reference proteome</keyword>
<sequence>MNITNEMTVTSIKKFRLFLESIIAIKNNILKDYDDIPATFSHYDKDQNYIKLLDKARGCAAK</sequence>
<comment type="caution">
    <text evidence="2">The sequence shown here is derived from an EMBL/GenBank/DDBJ whole genome shotgun (WGS) entry which is preliminary data.</text>
</comment>
<dbReference type="EMBL" id="CAJNOK010043273">
    <property type="protein sequence ID" value="CAF1568556.1"/>
    <property type="molecule type" value="Genomic_DNA"/>
</dbReference>
<dbReference type="EMBL" id="CAJOBA010066016">
    <property type="protein sequence ID" value="CAF4362178.1"/>
    <property type="molecule type" value="Genomic_DNA"/>
</dbReference>
<dbReference type="Proteomes" id="UP000677228">
    <property type="component" value="Unassembled WGS sequence"/>
</dbReference>
<dbReference type="AlphaFoldDB" id="A0A816BQG1"/>